<protein>
    <submittedName>
        <fullName evidence="1">Uncharacterized protein</fullName>
    </submittedName>
</protein>
<proteinExistence type="predicted"/>
<dbReference type="EMBL" id="CAADRN010000141">
    <property type="protein sequence ID" value="VFU13659.1"/>
    <property type="molecule type" value="Genomic_DNA"/>
</dbReference>
<organism evidence="1">
    <name type="scientific">anaerobic digester metagenome</name>
    <dbReference type="NCBI Taxonomy" id="1263854"/>
    <lineage>
        <taxon>unclassified sequences</taxon>
        <taxon>metagenomes</taxon>
        <taxon>ecological metagenomes</taxon>
    </lineage>
</organism>
<reference evidence="1" key="1">
    <citation type="submission" date="2019-03" db="EMBL/GenBank/DDBJ databases">
        <authorList>
            <person name="Hao L."/>
        </authorList>
    </citation>
    <scope>NUCLEOTIDE SEQUENCE</scope>
</reference>
<evidence type="ECO:0000313" key="1">
    <source>
        <dbReference type="EMBL" id="VFU13659.1"/>
    </source>
</evidence>
<gene>
    <name evidence="1" type="ORF">SCFA_2250001</name>
</gene>
<sequence>MFKLYCDVCGKEVIPEEGTLSWRDDGNALSDFRITHKQDQNHSETRYVSYIHLWMLTGIAGYTKFIQLLIDHWDKGYALKDNKELKKALEQISNYIWYKTKKNKEQTD</sequence>
<name>A0A485LY00_9ZZZZ</name>
<accession>A0A485LY00</accession>
<dbReference type="AlphaFoldDB" id="A0A485LY00"/>